<sequence length="421" mass="45756">MKYKQAIPVTVSLRDLQSNSVPFSALLNAFGPDSLGILVVTDLPSTFPSLRQKVLTNASRLAHLPPQKLQNLTKPSAKYLVGWSHGVETLRPGVVDTAKGSYYINCAFYKSPSLQSADGEKFPGFEEYTAPNVWPEEADVPEFRSDAEELIRLIIDTAVLVARACDRFAEHEIDGYEAGYLEKVVQGSETTKARLLHYFPTAQETVNGKSANVDSNGNLNGGNNTNGHYVSVLSEEQEKAKANAKDEPEIDDSWCTTHLDHGCLTGLTSAMFLDESSPSPSASASSSSASESAPPDSEHSHFHEYTELPSSSDPQSGLYILSRSGQIHKVSIPRDALAFQTGEALELITRGRFKAVPHFVKGVDPNNVVADRTDGARMNRNIARNTLAVFTQPNLDEPVDLETGLTFGEFARGVVKRNTAG</sequence>
<feature type="compositionally biased region" description="Low complexity" evidence="1">
    <location>
        <begin position="274"/>
        <end position="295"/>
    </location>
</feature>
<evidence type="ECO:0000256" key="1">
    <source>
        <dbReference type="SAM" id="MobiDB-lite"/>
    </source>
</evidence>
<evidence type="ECO:0000313" key="3">
    <source>
        <dbReference type="Proteomes" id="UP000019471"/>
    </source>
</evidence>
<dbReference type="Gene3D" id="2.60.120.330">
    <property type="entry name" value="B-lactam Antibiotic, Isopenicillin N Synthase, Chain"/>
    <property type="match status" value="1"/>
</dbReference>
<feature type="region of interest" description="Disordered" evidence="1">
    <location>
        <begin position="207"/>
        <end position="228"/>
    </location>
</feature>
<evidence type="ECO:0000313" key="2">
    <source>
        <dbReference type="EMBL" id="EXJ73326.1"/>
    </source>
</evidence>
<dbReference type="PANTHER" id="PTHR48420">
    <property type="entry name" value="NON-HAEM DIOXYGENASE N-TERMINAL DOMAIN-CONTAINING PROTEIN"/>
    <property type="match status" value="1"/>
</dbReference>
<dbReference type="EMBL" id="AMGX01000004">
    <property type="protein sequence ID" value="EXJ73326.1"/>
    <property type="molecule type" value="Genomic_DNA"/>
</dbReference>
<feature type="compositionally biased region" description="Basic and acidic residues" evidence="1">
    <location>
        <begin position="296"/>
        <end position="306"/>
    </location>
</feature>
<dbReference type="GeneID" id="19187816"/>
<accession>W9X8R8</accession>
<dbReference type="STRING" id="1182543.W9X8R8"/>
<feature type="compositionally biased region" description="Low complexity" evidence="1">
    <location>
        <begin position="216"/>
        <end position="227"/>
    </location>
</feature>
<dbReference type="AlphaFoldDB" id="W9X8R8"/>
<keyword evidence="3" id="KW-1185">Reference proteome</keyword>
<protein>
    <recommendedName>
        <fullName evidence="4">Clavaminate synthase-like protein</fullName>
    </recommendedName>
</protein>
<dbReference type="InterPro" id="IPR027443">
    <property type="entry name" value="IPNS-like_sf"/>
</dbReference>
<evidence type="ECO:0008006" key="4">
    <source>
        <dbReference type="Google" id="ProtNLM"/>
    </source>
</evidence>
<dbReference type="OrthoDB" id="438224at2759"/>
<dbReference type="RefSeq" id="XP_007741889.1">
    <property type="nucleotide sequence ID" value="XM_007743699.1"/>
</dbReference>
<comment type="caution">
    <text evidence="2">The sequence shown here is derived from an EMBL/GenBank/DDBJ whole genome shotgun (WGS) entry which is preliminary data.</text>
</comment>
<gene>
    <name evidence="2" type="ORF">A1O5_03086</name>
</gene>
<name>W9X8R8_9EURO</name>
<proteinExistence type="predicted"/>
<dbReference type="Proteomes" id="UP000019471">
    <property type="component" value="Unassembled WGS sequence"/>
</dbReference>
<dbReference type="PANTHER" id="PTHR48420:SF1">
    <property type="entry name" value="NON-HAEM DIOXYGENASE N-TERMINAL DOMAIN-CONTAINING PROTEIN"/>
    <property type="match status" value="1"/>
</dbReference>
<reference evidence="2 3" key="1">
    <citation type="submission" date="2013-03" db="EMBL/GenBank/DDBJ databases">
        <title>The Genome Sequence of Cladophialophora psammophila CBS 110553.</title>
        <authorList>
            <consortium name="The Broad Institute Genomics Platform"/>
            <person name="Cuomo C."/>
            <person name="de Hoog S."/>
            <person name="Gorbushina A."/>
            <person name="Walker B."/>
            <person name="Young S.K."/>
            <person name="Zeng Q."/>
            <person name="Gargeya S."/>
            <person name="Fitzgerald M."/>
            <person name="Haas B."/>
            <person name="Abouelleil A."/>
            <person name="Allen A.W."/>
            <person name="Alvarado L."/>
            <person name="Arachchi H.M."/>
            <person name="Berlin A.M."/>
            <person name="Chapman S.B."/>
            <person name="Gainer-Dewar J."/>
            <person name="Goldberg J."/>
            <person name="Griggs A."/>
            <person name="Gujja S."/>
            <person name="Hansen M."/>
            <person name="Howarth C."/>
            <person name="Imamovic A."/>
            <person name="Ireland A."/>
            <person name="Larimer J."/>
            <person name="McCowan C."/>
            <person name="Murphy C."/>
            <person name="Pearson M."/>
            <person name="Poon T.W."/>
            <person name="Priest M."/>
            <person name="Roberts A."/>
            <person name="Saif S."/>
            <person name="Shea T."/>
            <person name="Sisk P."/>
            <person name="Sykes S."/>
            <person name="Wortman J."/>
            <person name="Nusbaum C."/>
            <person name="Birren B."/>
        </authorList>
    </citation>
    <scope>NUCLEOTIDE SEQUENCE [LARGE SCALE GENOMIC DNA]</scope>
    <source>
        <strain evidence="2 3">CBS 110553</strain>
    </source>
</reference>
<dbReference type="SUPFAM" id="SSF51197">
    <property type="entry name" value="Clavaminate synthase-like"/>
    <property type="match status" value="1"/>
</dbReference>
<dbReference type="HOGENOM" id="CLU_045411_1_0_1"/>
<dbReference type="eggNOG" id="ENOG502QRGK">
    <property type="taxonomic scope" value="Eukaryota"/>
</dbReference>
<feature type="region of interest" description="Disordered" evidence="1">
    <location>
        <begin position="274"/>
        <end position="317"/>
    </location>
</feature>
<organism evidence="2 3">
    <name type="scientific">Cladophialophora psammophila CBS 110553</name>
    <dbReference type="NCBI Taxonomy" id="1182543"/>
    <lineage>
        <taxon>Eukaryota</taxon>
        <taxon>Fungi</taxon>
        <taxon>Dikarya</taxon>
        <taxon>Ascomycota</taxon>
        <taxon>Pezizomycotina</taxon>
        <taxon>Eurotiomycetes</taxon>
        <taxon>Chaetothyriomycetidae</taxon>
        <taxon>Chaetothyriales</taxon>
        <taxon>Herpotrichiellaceae</taxon>
        <taxon>Cladophialophora</taxon>
    </lineage>
</organism>